<dbReference type="EMBL" id="ANPB02000001">
    <property type="protein sequence ID" value="KAF4490784.1"/>
    <property type="molecule type" value="Genomic_DNA"/>
</dbReference>
<reference evidence="1 2" key="1">
    <citation type="submission" date="2012-08" db="EMBL/GenBank/DDBJ databases">
        <authorList>
            <person name="Gan P.H.P."/>
            <person name="Ikeda K."/>
            <person name="Irieda H."/>
            <person name="Narusaka M."/>
            <person name="O'Connell R.J."/>
            <person name="Narusaka Y."/>
            <person name="Takano Y."/>
            <person name="Kubo Y."/>
            <person name="Shirasu K."/>
        </authorList>
    </citation>
    <scope>NUCLEOTIDE SEQUENCE [LARGE SCALE GENOMIC DNA]</scope>
    <source>
        <strain evidence="1 2">Nara gc5</strain>
    </source>
</reference>
<evidence type="ECO:0000313" key="2">
    <source>
        <dbReference type="Proteomes" id="UP000011096"/>
    </source>
</evidence>
<dbReference type="PANTHER" id="PTHR38115">
    <property type="entry name" value="LIPOCALIN-LIKE DOMAIN-CONTAINING PROTEIN"/>
    <property type="match status" value="1"/>
</dbReference>
<evidence type="ECO:0008006" key="3">
    <source>
        <dbReference type="Google" id="ProtNLM"/>
    </source>
</evidence>
<dbReference type="GeneID" id="43616379"/>
<comment type="caution">
    <text evidence="1">The sequence shown here is derived from an EMBL/GenBank/DDBJ whole genome shotgun (WGS) entry which is preliminary data.</text>
</comment>
<sequence length="195" mass="21701">MAAPADKTIADLSGKWVMNKTLSDSPEPALALQGISWMVRKAVGMATVTLHVKQYSAPPSPPGSGTEPVTHIDIDQFATAGLKGTTENRCLDMEWREHSDWMFGSVRGQSKWMSAEEIEDEFLKKGPWLEGEAEATGPDGKSHIYSHVESIDNGWTATQIWGFQTIDGQRRYARNVLVQKGGKRVEIRLVYDWLP</sequence>
<dbReference type="RefSeq" id="XP_031888419.1">
    <property type="nucleotide sequence ID" value="XM_032032336.1"/>
</dbReference>
<dbReference type="Proteomes" id="UP000011096">
    <property type="component" value="Unassembled WGS sequence"/>
</dbReference>
<dbReference type="PANTHER" id="PTHR38115:SF1">
    <property type="entry name" value="LIPOCALIN-LIKE DOMAIN-CONTAINING PROTEIN"/>
    <property type="match status" value="1"/>
</dbReference>
<reference evidence="1 2" key="2">
    <citation type="submission" date="2020-04" db="EMBL/GenBank/DDBJ databases">
        <title>Genome sequencing and assembly of multiple isolates from the Colletotrichum gloeosporioides species complex.</title>
        <authorList>
            <person name="Gan P."/>
            <person name="Shirasu K."/>
        </authorList>
    </citation>
    <scope>NUCLEOTIDE SEQUENCE [LARGE SCALE GENOMIC DNA]</scope>
    <source>
        <strain evidence="1 2">Nara gc5</strain>
    </source>
</reference>
<evidence type="ECO:0000313" key="1">
    <source>
        <dbReference type="EMBL" id="KAF4490784.1"/>
    </source>
</evidence>
<protein>
    <recommendedName>
        <fullName evidence="3">Lccl domain-containing protein</fullName>
    </recommendedName>
</protein>
<keyword evidence="2" id="KW-1185">Reference proteome</keyword>
<dbReference type="OrthoDB" id="425354at2759"/>
<name>A0A7J6JJ91_COLFN</name>
<dbReference type="AlphaFoldDB" id="A0A7J6JJ91"/>
<dbReference type="InParanoid" id="A0A7J6JJ91"/>
<dbReference type="InterPro" id="IPR053037">
    <property type="entry name" value="Pericyclase_pydY-like"/>
</dbReference>
<gene>
    <name evidence="1" type="ORF">CGGC5_v000549</name>
</gene>
<accession>A0A7J6JJ91</accession>
<organism evidence="1 2">
    <name type="scientific">Colletotrichum fructicola (strain Nara gc5)</name>
    <name type="common">Anthracnose fungus</name>
    <name type="synonym">Colletotrichum gloeosporioides (strain Nara gc5)</name>
    <dbReference type="NCBI Taxonomy" id="1213859"/>
    <lineage>
        <taxon>Eukaryota</taxon>
        <taxon>Fungi</taxon>
        <taxon>Dikarya</taxon>
        <taxon>Ascomycota</taxon>
        <taxon>Pezizomycotina</taxon>
        <taxon>Sordariomycetes</taxon>
        <taxon>Hypocreomycetidae</taxon>
        <taxon>Glomerellales</taxon>
        <taxon>Glomerellaceae</taxon>
        <taxon>Colletotrichum</taxon>
        <taxon>Colletotrichum gloeosporioides species complex</taxon>
    </lineage>
</organism>
<proteinExistence type="predicted"/>